<evidence type="ECO:0000313" key="3">
    <source>
        <dbReference type="Proteomes" id="UP000250266"/>
    </source>
</evidence>
<dbReference type="PANTHER" id="PTHR42791:SF16">
    <property type="entry name" value="N-ACETYLTRANSFERASE DOMAIN-CONTAINING PROTEIN"/>
    <property type="match status" value="1"/>
</dbReference>
<dbReference type="Proteomes" id="UP000250266">
    <property type="component" value="Unassembled WGS sequence"/>
</dbReference>
<dbReference type="EMBL" id="KV745291">
    <property type="protein sequence ID" value="OCK75639.1"/>
    <property type="molecule type" value="Genomic_DNA"/>
</dbReference>
<dbReference type="InterPro" id="IPR016181">
    <property type="entry name" value="Acyl_CoA_acyltransferase"/>
</dbReference>
<dbReference type="SUPFAM" id="SSF55729">
    <property type="entry name" value="Acyl-CoA N-acyltransferases (Nat)"/>
    <property type="match status" value="1"/>
</dbReference>
<reference evidence="2 3" key="1">
    <citation type="journal article" date="2016" name="Nat. Commun.">
        <title>Ectomycorrhizal ecology is imprinted in the genome of the dominant symbiotic fungus Cenococcum geophilum.</title>
        <authorList>
            <consortium name="DOE Joint Genome Institute"/>
            <person name="Peter M."/>
            <person name="Kohler A."/>
            <person name="Ohm R.A."/>
            <person name="Kuo A."/>
            <person name="Krutzmann J."/>
            <person name="Morin E."/>
            <person name="Arend M."/>
            <person name="Barry K.W."/>
            <person name="Binder M."/>
            <person name="Choi C."/>
            <person name="Clum A."/>
            <person name="Copeland A."/>
            <person name="Grisel N."/>
            <person name="Haridas S."/>
            <person name="Kipfer T."/>
            <person name="LaButti K."/>
            <person name="Lindquist E."/>
            <person name="Lipzen A."/>
            <person name="Maire R."/>
            <person name="Meier B."/>
            <person name="Mihaltcheva S."/>
            <person name="Molinier V."/>
            <person name="Murat C."/>
            <person name="Poggeler S."/>
            <person name="Quandt C.A."/>
            <person name="Sperisen C."/>
            <person name="Tritt A."/>
            <person name="Tisserant E."/>
            <person name="Crous P.W."/>
            <person name="Henrissat B."/>
            <person name="Nehls U."/>
            <person name="Egli S."/>
            <person name="Spatafora J.W."/>
            <person name="Grigoriev I.V."/>
            <person name="Martin F.M."/>
        </authorList>
    </citation>
    <scope>NUCLEOTIDE SEQUENCE [LARGE SCALE GENOMIC DNA]</scope>
    <source>
        <strain evidence="2 3">CBS 459.81</strain>
    </source>
</reference>
<accession>A0A8E2E1L9</accession>
<dbReference type="AlphaFoldDB" id="A0A8E2E1L9"/>
<feature type="domain" description="N-acetyltransferase" evidence="1">
    <location>
        <begin position="105"/>
        <end position="242"/>
    </location>
</feature>
<dbReference type="Gene3D" id="3.40.630.30">
    <property type="match status" value="1"/>
</dbReference>
<dbReference type="GO" id="GO:0016747">
    <property type="term" value="F:acyltransferase activity, transferring groups other than amino-acyl groups"/>
    <property type="evidence" value="ECO:0007669"/>
    <property type="project" value="InterPro"/>
</dbReference>
<dbReference type="CDD" id="cd04301">
    <property type="entry name" value="NAT_SF"/>
    <property type="match status" value="1"/>
</dbReference>
<organism evidence="2 3">
    <name type="scientific">Lepidopterella palustris CBS 459.81</name>
    <dbReference type="NCBI Taxonomy" id="1314670"/>
    <lineage>
        <taxon>Eukaryota</taxon>
        <taxon>Fungi</taxon>
        <taxon>Dikarya</taxon>
        <taxon>Ascomycota</taxon>
        <taxon>Pezizomycotina</taxon>
        <taxon>Dothideomycetes</taxon>
        <taxon>Pleosporomycetidae</taxon>
        <taxon>Mytilinidiales</taxon>
        <taxon>Argynnaceae</taxon>
        <taxon>Lepidopterella</taxon>
    </lineage>
</organism>
<dbReference type="PANTHER" id="PTHR42791">
    <property type="entry name" value="GNAT FAMILY ACETYLTRANSFERASE"/>
    <property type="match status" value="1"/>
</dbReference>
<keyword evidence="3" id="KW-1185">Reference proteome</keyword>
<dbReference type="OrthoDB" id="2115692at2759"/>
<proteinExistence type="predicted"/>
<dbReference type="Pfam" id="PF13673">
    <property type="entry name" value="Acetyltransf_10"/>
    <property type="match status" value="1"/>
</dbReference>
<keyword evidence="2" id="KW-0808">Transferase</keyword>
<dbReference type="InterPro" id="IPR052523">
    <property type="entry name" value="Trichothecene_AcTrans"/>
</dbReference>
<protein>
    <submittedName>
        <fullName evidence="2">Acyl-CoA N-acyltransferase</fullName>
    </submittedName>
</protein>
<keyword evidence="2" id="KW-0012">Acyltransferase</keyword>
<evidence type="ECO:0000259" key="1">
    <source>
        <dbReference type="PROSITE" id="PS51186"/>
    </source>
</evidence>
<sequence length="263" mass="30224">MLIRPLSRPDLPAVSQITHRAFSHDELFTWLYPHQDKYPDDLRRYQLIRLRTRLVQKGSHGFVAESEEGDAEWSGKPEILGFAFYIRGGRDEKAERWREDGWFESMFSGLKDSGVDTQAELERSLLSWEIWYEETFLAHASSPANLRLFRQASDYKFYSLLPSYWHLGLLGIDPKFQRRGIGAKLVRFGQDIAREEQVPVTLEASVMGRGLYAKLGFLVVEESAIVEGLDGVAMVWEPVGREGRWLVRGERGKGEVKMGLKVM</sequence>
<gene>
    <name evidence="2" type="ORF">K432DRAFT_308070</name>
</gene>
<dbReference type="InterPro" id="IPR000182">
    <property type="entry name" value="GNAT_dom"/>
</dbReference>
<evidence type="ECO:0000313" key="2">
    <source>
        <dbReference type="EMBL" id="OCK75639.1"/>
    </source>
</evidence>
<name>A0A8E2E1L9_9PEZI</name>
<dbReference type="PROSITE" id="PS51186">
    <property type="entry name" value="GNAT"/>
    <property type="match status" value="1"/>
</dbReference>